<proteinExistence type="predicted"/>
<dbReference type="Proteomes" id="UP000639859">
    <property type="component" value="Unassembled WGS sequence"/>
</dbReference>
<evidence type="ECO:0000313" key="2">
    <source>
        <dbReference type="EMBL" id="MBI1686800.1"/>
    </source>
</evidence>
<comment type="caution">
    <text evidence="2">The sequence shown here is derived from an EMBL/GenBank/DDBJ whole genome shotgun (WGS) entry which is preliminary data.</text>
</comment>
<name>A0ABS0T4I6_9CAUL</name>
<keyword evidence="3" id="KW-1185">Reference proteome</keyword>
<accession>A0ABS0T4I6</accession>
<organism evidence="2 3">
    <name type="scientific">Caulobacter hibisci</name>
    <dbReference type="NCBI Taxonomy" id="2035993"/>
    <lineage>
        <taxon>Bacteria</taxon>
        <taxon>Pseudomonadati</taxon>
        <taxon>Pseudomonadota</taxon>
        <taxon>Alphaproteobacteria</taxon>
        <taxon>Caulobacterales</taxon>
        <taxon>Caulobacteraceae</taxon>
        <taxon>Caulobacter</taxon>
    </lineage>
</organism>
<gene>
    <name evidence="2" type="ORF">I4Q42_24295</name>
</gene>
<dbReference type="EMBL" id="JADWOX010000027">
    <property type="protein sequence ID" value="MBI1686800.1"/>
    <property type="molecule type" value="Genomic_DNA"/>
</dbReference>
<reference evidence="2 3" key="1">
    <citation type="submission" date="2020-11" db="EMBL/GenBank/DDBJ databases">
        <title>genome sequence of strain KACC 18849.</title>
        <authorList>
            <person name="Gao J."/>
            <person name="Zhang X."/>
        </authorList>
    </citation>
    <scope>NUCLEOTIDE SEQUENCE [LARGE SCALE GENOMIC DNA]</scope>
    <source>
        <strain evidence="2 3">KACC 18849</strain>
    </source>
</reference>
<feature type="region of interest" description="Disordered" evidence="1">
    <location>
        <begin position="161"/>
        <end position="181"/>
    </location>
</feature>
<evidence type="ECO:0000256" key="1">
    <source>
        <dbReference type="SAM" id="MobiDB-lite"/>
    </source>
</evidence>
<sequence length="236" mass="26164">MTKGPAAMTKPRKTAETEWAAAFALMLAETGVRNSRLEELHQGVSPGSAVGDYSDVKVVTPYGEIPWRQVSRLDDDEMKELMIEVVDRLFTILCHPEPFTRLMGAARWNAPQLDPSMMESLARWKARQAGMPEAEVQATFPLTEAHRRAPIRSDHRAVADQIEEADEAAPPDAEQDERRRSPEITPEAMRALAQAPIADLAWIAKACEALAQGADGWERTQLETLKAIDVHPCGQD</sequence>
<dbReference type="RefSeq" id="WP_198578686.1">
    <property type="nucleotide sequence ID" value="NZ_JADWOX010000027.1"/>
</dbReference>
<feature type="compositionally biased region" description="Acidic residues" evidence="1">
    <location>
        <begin position="161"/>
        <end position="175"/>
    </location>
</feature>
<evidence type="ECO:0000313" key="3">
    <source>
        <dbReference type="Proteomes" id="UP000639859"/>
    </source>
</evidence>
<protein>
    <submittedName>
        <fullName evidence="2">Uncharacterized protein</fullName>
    </submittedName>
</protein>